<feature type="region of interest" description="Disordered" evidence="1">
    <location>
        <begin position="95"/>
        <end position="117"/>
    </location>
</feature>
<proteinExistence type="predicted"/>
<keyword evidence="2" id="KW-0966">Cell projection</keyword>
<dbReference type="Proteomes" id="UP001057991">
    <property type="component" value="Chromosome"/>
</dbReference>
<evidence type="ECO:0000313" key="2">
    <source>
        <dbReference type="EMBL" id="UWP95431.1"/>
    </source>
</evidence>
<dbReference type="EMBL" id="CP080776">
    <property type="protein sequence ID" value="UWP95431.1"/>
    <property type="molecule type" value="Genomic_DNA"/>
</dbReference>
<accession>A0A9Q9LV21</accession>
<evidence type="ECO:0000313" key="3">
    <source>
        <dbReference type="Proteomes" id="UP001057991"/>
    </source>
</evidence>
<dbReference type="AlphaFoldDB" id="A0A9Q9LV21"/>
<dbReference type="RefSeq" id="WP_259785622.1">
    <property type="nucleotide sequence ID" value="NZ_CP080772.1"/>
</dbReference>
<dbReference type="GeneID" id="75104654"/>
<keyword evidence="2" id="KW-0282">Flagellum</keyword>
<protein>
    <submittedName>
        <fullName evidence="2">Flagellar biosynthesis protein FlgN</fullName>
    </submittedName>
</protein>
<sequence length="117" mass="13337">MALFKRISPAQALNNLLDQERSLLLSGQLVELAKLGPEKERLFRLLPSMALSRTVIEQMRQKAEHNQALLLSANKGLRTVSRRLELLRNQKSQLRTYDAGGQSQDLARPSNKFERRA</sequence>
<keyword evidence="2" id="KW-0969">Cilium</keyword>
<feature type="compositionally biased region" description="Polar residues" evidence="1">
    <location>
        <begin position="95"/>
        <end position="105"/>
    </location>
</feature>
<gene>
    <name evidence="2" type="ORF">K3X48_14915</name>
</gene>
<name>A0A9Q9LV21_9RHOB</name>
<organism evidence="2 3">
    <name type="scientific">Aliiroseovarius crassostreae</name>
    <dbReference type="NCBI Taxonomy" id="154981"/>
    <lineage>
        <taxon>Bacteria</taxon>
        <taxon>Pseudomonadati</taxon>
        <taxon>Pseudomonadota</taxon>
        <taxon>Alphaproteobacteria</taxon>
        <taxon>Rhodobacterales</taxon>
        <taxon>Paracoccaceae</taxon>
        <taxon>Aliiroseovarius</taxon>
    </lineage>
</organism>
<reference evidence="2" key="1">
    <citation type="submission" date="2021-08" db="EMBL/GenBank/DDBJ databases">
        <authorList>
            <person name="Nwanade C."/>
            <person name="Wang M."/>
            <person name="Masoudi A."/>
            <person name="Yu Z."/>
            <person name="Liu J."/>
        </authorList>
    </citation>
    <scope>NUCLEOTIDE SEQUENCE</scope>
    <source>
        <strain evidence="2">S056</strain>
    </source>
</reference>
<evidence type="ECO:0000256" key="1">
    <source>
        <dbReference type="SAM" id="MobiDB-lite"/>
    </source>
</evidence>